<proteinExistence type="predicted"/>
<dbReference type="RefSeq" id="WP_036629930.1">
    <property type="nucleotide sequence ID" value="NZ_CP103128.1"/>
</dbReference>
<gene>
    <name evidence="2" type="ORF">GKD66_17595</name>
</gene>
<evidence type="ECO:0000313" key="2">
    <source>
        <dbReference type="EMBL" id="MRZ52011.1"/>
    </source>
</evidence>
<evidence type="ECO:0000313" key="3">
    <source>
        <dbReference type="Proteomes" id="UP000441358"/>
    </source>
</evidence>
<accession>A0A7K0HPF4</accession>
<reference evidence="2 3" key="1">
    <citation type="journal article" date="2019" name="Nat. Med.">
        <title>A library of human gut bacterial isolates paired with longitudinal multiomics data enables mechanistic microbiome research.</title>
        <authorList>
            <person name="Poyet M."/>
            <person name="Groussin M."/>
            <person name="Gibbons S.M."/>
            <person name="Avila-Pacheco J."/>
            <person name="Jiang X."/>
            <person name="Kearney S.M."/>
            <person name="Perrotta A.R."/>
            <person name="Berdy B."/>
            <person name="Zhao S."/>
            <person name="Lieberman T.D."/>
            <person name="Swanson P.K."/>
            <person name="Smith M."/>
            <person name="Roesemann S."/>
            <person name="Alexander J.E."/>
            <person name="Rich S.A."/>
            <person name="Livny J."/>
            <person name="Vlamakis H."/>
            <person name="Clish C."/>
            <person name="Bullock K."/>
            <person name="Deik A."/>
            <person name="Scott J."/>
            <person name="Pierce K.A."/>
            <person name="Xavier R.J."/>
            <person name="Alm E.J."/>
        </authorList>
    </citation>
    <scope>NUCLEOTIDE SEQUENCE [LARGE SCALE GENOMIC DNA]</scope>
    <source>
        <strain evidence="2 3">BIOML-A32</strain>
    </source>
</reference>
<comment type="caution">
    <text evidence="2">The sequence shown here is derived from an EMBL/GenBank/DDBJ whole genome shotgun (WGS) entry which is preliminary data.</text>
</comment>
<feature type="chain" id="PRO_5029717197" evidence="1">
    <location>
        <begin position="25"/>
        <end position="714"/>
    </location>
</feature>
<keyword evidence="1" id="KW-0732">Signal</keyword>
<sequence>MRTFRYILSLLAATLVLLAQPAMAQAPETSTKAQPSDPVFPYLLTIQQPAEGATLDVMIMNAAGTYTVVSSGQTVYNGTKVDLFFAPQEGYRLTEGSITYNGNATTAETLAPNDKGYTAQRSFTMPAQPTTVTAEAELIRYTITYDPAGGTLPQGSPTQYTIVSDDLTLPTPTHANTYLSFEGWKDADGNTVATVAKGSTGDLSLTAQWKESELAEAVGQPTETRIITTTMTADEILADLAATWPKLTFTTDRGDVIESPISWKLKDGATLDLTPGKKNPFEWTATPLPDGVKGNGYVMNGTTQVYLEASPIIPEDNGEITITDENKFQQDDGTDNYFNGEINGEEGKIINKLTLTPPADTDMTIKLNEVTSATTLINGTGKTNLTLSGTNSLGAVTIESGNELTLTPGENVGDLVNTAVTNKGHFTDLTARVPTVTLPGNITLERIDPAASTPIPSTDSYAELKAGITAPEGTAMDLTYLWQIFNAQAGTWSTAPDDSQLRNASNTYRTRTVGQYRCLVTAEVTVNVNGTPTTTTLATPPAAVTPVTPITPPTPQPATYTVTLPALVGASTTPAAGAHMVTEGDGFSFTLTLDADYDQSVPVVTVNGNALTPDASGKYTIVDISANLTVAITGIVRNTTTGIEQVENATLIRAESGALLIRTPVSVTAQVIALTGNVVHTVRLPAGDSRVDGLASGIYIVRLSNEITKKVIIR</sequence>
<dbReference type="Proteomes" id="UP000441358">
    <property type="component" value="Unassembled WGS sequence"/>
</dbReference>
<name>A0A7K0HPF4_PARDI</name>
<dbReference type="EMBL" id="WKMC01000015">
    <property type="protein sequence ID" value="MRZ52011.1"/>
    <property type="molecule type" value="Genomic_DNA"/>
</dbReference>
<feature type="signal peptide" evidence="1">
    <location>
        <begin position="1"/>
        <end position="24"/>
    </location>
</feature>
<dbReference type="InterPro" id="IPR042229">
    <property type="entry name" value="Listeria/Bacterioides_rpt_sf"/>
</dbReference>
<dbReference type="AlphaFoldDB" id="A0A7K0HPF4"/>
<protein>
    <submittedName>
        <fullName evidence="2">T9SS C-terminal target domain-containing protein</fullName>
    </submittedName>
</protein>
<organism evidence="2 3">
    <name type="scientific">Parabacteroides distasonis</name>
    <dbReference type="NCBI Taxonomy" id="823"/>
    <lineage>
        <taxon>Bacteria</taxon>
        <taxon>Pseudomonadati</taxon>
        <taxon>Bacteroidota</taxon>
        <taxon>Bacteroidia</taxon>
        <taxon>Bacteroidales</taxon>
        <taxon>Tannerellaceae</taxon>
        <taxon>Parabacteroides</taxon>
    </lineage>
</organism>
<evidence type="ECO:0000256" key="1">
    <source>
        <dbReference type="SAM" id="SignalP"/>
    </source>
</evidence>
<dbReference type="Gene3D" id="2.60.40.4270">
    <property type="entry name" value="Listeria-Bacteroides repeat domain"/>
    <property type="match status" value="1"/>
</dbReference>